<dbReference type="eggNOG" id="ENOG502RUGU">
    <property type="taxonomic scope" value="Eukaryota"/>
</dbReference>
<evidence type="ECO:0000256" key="1">
    <source>
        <dbReference type="SAM" id="Phobius"/>
    </source>
</evidence>
<dbReference type="InterPro" id="IPR019428">
    <property type="entry name" value="7TM_GPCR_serpentine_rcpt_Str"/>
</dbReference>
<feature type="transmembrane region" description="Helical" evidence="1">
    <location>
        <begin position="13"/>
        <end position="33"/>
    </location>
</feature>
<dbReference type="Pfam" id="PF10326">
    <property type="entry name" value="7TM_GPCR_Str"/>
    <property type="match status" value="1"/>
</dbReference>
<dbReference type="PANTHER" id="PTHR46178:SF3">
    <property type="entry name" value="SEVEN TM RECEPTOR"/>
    <property type="match status" value="1"/>
</dbReference>
<evidence type="ECO:0000313" key="2">
    <source>
        <dbReference type="EMBL" id="EGT46182.1"/>
    </source>
</evidence>
<keyword evidence="1" id="KW-1133">Transmembrane helix</keyword>
<keyword evidence="1" id="KW-0812">Transmembrane</keyword>
<accession>G0P656</accession>
<organism evidence="3">
    <name type="scientific">Caenorhabditis brenneri</name>
    <name type="common">Nematode worm</name>
    <dbReference type="NCBI Taxonomy" id="135651"/>
    <lineage>
        <taxon>Eukaryota</taxon>
        <taxon>Metazoa</taxon>
        <taxon>Ecdysozoa</taxon>
        <taxon>Nematoda</taxon>
        <taxon>Chromadorea</taxon>
        <taxon>Rhabditida</taxon>
        <taxon>Rhabditina</taxon>
        <taxon>Rhabditomorpha</taxon>
        <taxon>Rhabditoidea</taxon>
        <taxon>Rhabditidae</taxon>
        <taxon>Peloderinae</taxon>
        <taxon>Caenorhabditis</taxon>
    </lineage>
</organism>
<dbReference type="OMA" id="PTIFIFM"/>
<feature type="transmembrane region" description="Helical" evidence="1">
    <location>
        <begin position="228"/>
        <end position="250"/>
    </location>
</feature>
<dbReference type="EMBL" id="GL380093">
    <property type="protein sequence ID" value="EGT46182.1"/>
    <property type="molecule type" value="Genomic_DNA"/>
</dbReference>
<sequence>MIFEELSNVFTKIGFFATFLVNLFFIFITSVYIKHVNGLYKKLVIFFSFAGILFSGLEIFARPFAHNFNNSLFYFSLNYKDEYPEHIVSLALILWAGFYLLIVSSIAIQFIYRYSCLLGADKMREKSWVRDFLWVAFPILPGGFYSGLFKTILDNYSLNSSELCRFIMVPYSYDGSIRWKNFLFLFSANSLVSIHYLIIIFCGFKMHFDMKKELQKFSVANQKLQRQFFKALVFQSLGPTIFIFMPAVPVFLSPLIPPNFGISVNWQTGWLYSLIGVYPPFDSISFMMIVSEYKSVIFRRRFHRNSTGPMTGTRKESQYTAAST</sequence>
<reference evidence="3" key="1">
    <citation type="submission" date="2011-07" db="EMBL/GenBank/DDBJ databases">
        <authorList>
            <consortium name="Caenorhabditis brenneri Sequencing and Analysis Consortium"/>
            <person name="Wilson R.K."/>
        </authorList>
    </citation>
    <scope>NUCLEOTIDE SEQUENCE [LARGE SCALE GENOMIC DNA]</scope>
    <source>
        <strain evidence="3">PB2801</strain>
    </source>
</reference>
<gene>
    <name evidence="2" type="ORF">CAEBREN_05087</name>
</gene>
<feature type="transmembrane region" description="Helical" evidence="1">
    <location>
        <begin position="86"/>
        <end position="112"/>
    </location>
</feature>
<proteinExistence type="predicted"/>
<keyword evidence="3" id="KW-1185">Reference proteome</keyword>
<feature type="transmembrane region" description="Helical" evidence="1">
    <location>
        <begin position="182"/>
        <end position="208"/>
    </location>
</feature>
<name>G0P656_CAEBE</name>
<feature type="transmembrane region" description="Helical" evidence="1">
    <location>
        <begin position="45"/>
        <end position="66"/>
    </location>
</feature>
<dbReference type="InParanoid" id="G0P656"/>
<dbReference type="OrthoDB" id="5891456at2759"/>
<feature type="transmembrane region" description="Helical" evidence="1">
    <location>
        <begin position="270"/>
        <end position="291"/>
    </location>
</feature>
<dbReference type="PANTHER" id="PTHR46178">
    <property type="entry name" value="SEVEN TM RECEPTOR"/>
    <property type="match status" value="1"/>
</dbReference>
<dbReference type="SUPFAM" id="SSF81321">
    <property type="entry name" value="Family A G protein-coupled receptor-like"/>
    <property type="match status" value="1"/>
</dbReference>
<dbReference type="AlphaFoldDB" id="G0P656"/>
<dbReference type="HOGENOM" id="CLU_036335_4_2_1"/>
<keyword evidence="1" id="KW-0472">Membrane</keyword>
<evidence type="ECO:0008006" key="4">
    <source>
        <dbReference type="Google" id="ProtNLM"/>
    </source>
</evidence>
<protein>
    <recommendedName>
        <fullName evidence="4">Seven TM Receptor</fullName>
    </recommendedName>
</protein>
<dbReference type="Proteomes" id="UP000008068">
    <property type="component" value="Unassembled WGS sequence"/>
</dbReference>
<feature type="transmembrane region" description="Helical" evidence="1">
    <location>
        <begin position="132"/>
        <end position="153"/>
    </location>
</feature>
<evidence type="ECO:0000313" key="3">
    <source>
        <dbReference type="Proteomes" id="UP000008068"/>
    </source>
</evidence>